<evidence type="ECO:0000256" key="23">
    <source>
        <dbReference type="ARBA" id="ARBA00043165"/>
    </source>
</evidence>
<evidence type="ECO:0000256" key="15">
    <source>
        <dbReference type="ARBA" id="ARBA00022949"/>
    </source>
</evidence>
<reference evidence="27" key="2">
    <citation type="journal article" date="2020" name="BMC">
        <title>Leishmania infection induces a limited differential gene expression in the sand fly midgut.</title>
        <authorList>
            <person name="Coutinho-Abreu I.V."/>
            <person name="Serafim T.D."/>
            <person name="Meneses C."/>
            <person name="Kamhawi S."/>
            <person name="Oliveira F."/>
            <person name="Valenzuela J.G."/>
        </authorList>
    </citation>
    <scope>NUCLEOTIDE SEQUENCE</scope>
    <source>
        <strain evidence="27">Jacobina</strain>
        <tissue evidence="27">Midgut</tissue>
    </source>
</reference>
<dbReference type="EMBL" id="AJWK01028944">
    <property type="status" value="NOT_ANNOTATED_CDS"/>
    <property type="molecule type" value="Genomic_DNA"/>
</dbReference>
<evidence type="ECO:0000256" key="21">
    <source>
        <dbReference type="ARBA" id="ARBA00040321"/>
    </source>
</evidence>
<dbReference type="EMBL" id="AJWK01028945">
    <property type="status" value="NOT_ANNOTATED_CDS"/>
    <property type="molecule type" value="Genomic_DNA"/>
</dbReference>
<dbReference type="InterPro" id="IPR028343">
    <property type="entry name" value="FBPtase"/>
</dbReference>
<dbReference type="Proteomes" id="UP000092461">
    <property type="component" value="Unassembled WGS sequence"/>
</dbReference>
<evidence type="ECO:0000313" key="29">
    <source>
        <dbReference type="Proteomes" id="UP000092461"/>
    </source>
</evidence>
<dbReference type="Gene3D" id="3.40.190.80">
    <property type="match status" value="3"/>
</dbReference>
<sequence length="899" mass="97553">MGPVITFTSTHRIACERVAENQEAHISSAPSLVLPQKSTSLSRLTSKSQPFDSNCMTLTRFVLQEQKKFASATGDLSQLLNSIQTAVKAVSSAVRKAGIAKLHGISGDTNVQGEEVKKLDVLSNELFINMLSSSFTTCLLVSEENETCVEIEVDKQGKYIVCFDPLDGSSNIDCLVSIGSIFGIYRKQTEGTPTLQDALQPGRQMVAAGYALYGSATMMVLSLGNGVNGFMYDPAIGEFILTDPNMKIPDKGKIYSINEGYAHDWDTGVFNYVRDKKDPTKGKPYGARYVGSMVADVHRTIKYGGIFIYPATASAKSGKLRLLYECNPMAYIIEQAGGKASTGKIDILDVVPTKIHERSPIFLGSKLDEQKKFAGATGDLSQLLNSIQTAVKAVSSAVRKAGIAKLHGISGDTNVQGEEVKKLDVLSNELFINMLSSSFTTCLLVSEENETCVEIEVDKQGKYIVCFDPLDGSSNIDCLVSIGSIFGIYRKQTEGTPTLQDALQPGRQMVAAGYALYGSATMMVLSLGNGVNGFMYDPAIGEFILTDPNMKIPDKGKIYSINEGYAHDWDTGVFNYVRDKKDPAKGKPYGARYVGSMVADVHRTIKYGGIFIYPATASAKSGKLRLLYECNPMAYIIEQAGGKASTGKIDILDVVPTKIHERSPIFLGSKLDIEVDKQGKYIVCFDPLDGSSNIDCLVSIGSIFGIYRKQTEGTPTLQDALQPGRQMVAAGYALYGSATMMVLSLGNGVNGFMYDPAIGEFILTDPNMKIPDKGKIYSINEGYAHDWDTGVFNYVRDKKDPAKGKPYGARYVGSMVADVHRTIKYGGIFIYPATASAKSGKLRLLYECNPMAYIIEQAGGKASTGKIDILDVVPTKIHERSPIFLGSKLDVEEALSYLS</sequence>
<comment type="subunit">
    <text evidence="20">Homotetramer. Interacts with ALDOA; the interaction blocks inhibition by physiological concentrations of AMP and reduces inhibition by Ca(2+). Interacts with alpha-actinin and F-actin.</text>
</comment>
<dbReference type="GO" id="GO:0070161">
    <property type="term" value="C:anchoring junction"/>
    <property type="evidence" value="ECO:0007669"/>
    <property type="project" value="UniProtKB-SubCell"/>
</dbReference>
<dbReference type="InterPro" id="IPR020548">
    <property type="entry name" value="Fructose_bisphosphatase_AS"/>
</dbReference>
<evidence type="ECO:0000256" key="12">
    <source>
        <dbReference type="ARBA" id="ARBA00022801"/>
    </source>
</evidence>
<dbReference type="GO" id="GO:0005986">
    <property type="term" value="P:sucrose biosynthetic process"/>
    <property type="evidence" value="ECO:0007669"/>
    <property type="project" value="TreeGrafter"/>
</dbReference>
<evidence type="ECO:0000256" key="13">
    <source>
        <dbReference type="ARBA" id="ARBA00022837"/>
    </source>
</evidence>
<evidence type="ECO:0000256" key="9">
    <source>
        <dbReference type="ARBA" id="ARBA00022490"/>
    </source>
</evidence>
<evidence type="ECO:0000259" key="25">
    <source>
        <dbReference type="Pfam" id="PF00316"/>
    </source>
</evidence>
<dbReference type="EMBL" id="GITU01003155">
    <property type="protein sequence ID" value="MBC1171858.1"/>
    <property type="molecule type" value="Transcribed_RNA"/>
</dbReference>
<dbReference type="HAMAP" id="MF_01855">
    <property type="entry name" value="FBPase_class1"/>
    <property type="match status" value="2"/>
</dbReference>
<dbReference type="GO" id="GO:0030018">
    <property type="term" value="C:Z disc"/>
    <property type="evidence" value="ECO:0007669"/>
    <property type="project" value="UniProtKB-SubCell"/>
</dbReference>
<feature type="domain" description="Fructose-1-6-bisphosphatase class 1 C-terminal" evidence="26">
    <location>
        <begin position="552"/>
        <end position="674"/>
    </location>
</feature>
<keyword evidence="15" id="KW-0965">Cell junction</keyword>
<evidence type="ECO:0000256" key="18">
    <source>
        <dbReference type="ARBA" id="ARBA00032973"/>
    </source>
</evidence>
<proteinExistence type="inferred from homology"/>
<dbReference type="GO" id="GO:0006002">
    <property type="term" value="P:fructose 6-phosphate metabolic process"/>
    <property type="evidence" value="ECO:0007669"/>
    <property type="project" value="TreeGrafter"/>
</dbReference>
<evidence type="ECO:0000256" key="6">
    <source>
        <dbReference type="ARBA" id="ARBA00004742"/>
    </source>
</evidence>
<evidence type="ECO:0000256" key="8">
    <source>
        <dbReference type="ARBA" id="ARBA00013093"/>
    </source>
</evidence>
<dbReference type="GO" id="GO:0006094">
    <property type="term" value="P:gluconeogenesis"/>
    <property type="evidence" value="ECO:0007669"/>
    <property type="project" value="UniProtKB-UniPathway"/>
</dbReference>
<evidence type="ECO:0000256" key="16">
    <source>
        <dbReference type="ARBA" id="ARBA00023242"/>
    </source>
</evidence>
<dbReference type="AlphaFoldDB" id="A0A1B0EZW6"/>
<dbReference type="GO" id="GO:0006000">
    <property type="term" value="P:fructose metabolic process"/>
    <property type="evidence" value="ECO:0007669"/>
    <property type="project" value="TreeGrafter"/>
</dbReference>
<keyword evidence="11" id="KW-0479">Metal-binding</keyword>
<evidence type="ECO:0000256" key="20">
    <source>
        <dbReference type="ARBA" id="ARBA00038670"/>
    </source>
</evidence>
<evidence type="ECO:0000256" key="19">
    <source>
        <dbReference type="ARBA" id="ARBA00037516"/>
    </source>
</evidence>
<keyword evidence="10" id="KW-0597">Phosphoprotein</keyword>
<dbReference type="VEuPathDB" id="VectorBase:LLOJ008540"/>
<evidence type="ECO:0000259" key="26">
    <source>
        <dbReference type="Pfam" id="PF18913"/>
    </source>
</evidence>
<evidence type="ECO:0000256" key="2">
    <source>
        <dbReference type="ARBA" id="ARBA00001946"/>
    </source>
</evidence>
<dbReference type="GO" id="GO:0042132">
    <property type="term" value="F:fructose 1,6-bisphosphate 1-phosphatase activity"/>
    <property type="evidence" value="ECO:0007669"/>
    <property type="project" value="UniProtKB-EC"/>
</dbReference>
<evidence type="ECO:0000256" key="22">
    <source>
        <dbReference type="ARBA" id="ARBA00042757"/>
    </source>
</evidence>
<dbReference type="Pfam" id="PF00316">
    <property type="entry name" value="FBPase"/>
    <property type="match status" value="2"/>
</dbReference>
<dbReference type="Gene3D" id="3.30.540.10">
    <property type="entry name" value="Fructose-1,6-Bisphosphatase, subunit A, domain 1"/>
    <property type="match status" value="2"/>
</dbReference>
<dbReference type="SUPFAM" id="SSF56655">
    <property type="entry name" value="Carbohydrate phosphatase"/>
    <property type="match status" value="3"/>
</dbReference>
<comment type="catalytic activity">
    <reaction evidence="1">
        <text>beta-D-fructose 1,6-bisphosphate + H2O = beta-D-fructose 6-phosphate + phosphate</text>
        <dbReference type="Rhea" id="RHEA:11064"/>
        <dbReference type="ChEBI" id="CHEBI:15377"/>
        <dbReference type="ChEBI" id="CHEBI:32966"/>
        <dbReference type="ChEBI" id="CHEBI:43474"/>
        <dbReference type="ChEBI" id="CHEBI:57634"/>
        <dbReference type="EC" id="3.1.3.11"/>
    </reaction>
</comment>
<comment type="function">
    <text evidence="19">Catalyzes the hydrolysis of fructose 1,6-bisphosphate to fructose 6-phosphate in the presence of divalent cations and probably participates in glycogen synthesis from carbohydrate precursors, such as lactate.</text>
</comment>
<evidence type="ECO:0000256" key="7">
    <source>
        <dbReference type="ARBA" id="ARBA00010941"/>
    </source>
</evidence>
<reference evidence="28" key="3">
    <citation type="submission" date="2020-05" db="UniProtKB">
        <authorList>
            <consortium name="EnsemblMetazoa"/>
        </authorList>
    </citation>
    <scope>IDENTIFICATION</scope>
    <source>
        <strain evidence="28">Jacobina</strain>
    </source>
</reference>
<comment type="cofactor">
    <cofactor evidence="2">
        <name>Mg(2+)</name>
        <dbReference type="ChEBI" id="CHEBI:18420"/>
    </cofactor>
</comment>
<protein>
    <recommendedName>
        <fullName evidence="21">Fructose-1,6-bisphosphatase isozyme 2</fullName>
        <ecNumber evidence="8">3.1.3.11</ecNumber>
    </recommendedName>
    <alternativeName>
        <fullName evidence="18">D-fructose-1,6-bisphosphate 1-phosphohydrolase</fullName>
    </alternativeName>
    <alternativeName>
        <fullName evidence="22">D-fructose-1,6-bisphosphate 1-phosphohydrolase 2</fullName>
    </alternativeName>
    <alternativeName>
        <fullName evidence="23">Muscle FBPase</fullName>
    </alternativeName>
</protein>
<evidence type="ECO:0000313" key="27">
    <source>
        <dbReference type="EMBL" id="MBC1171858.1"/>
    </source>
</evidence>
<feature type="domain" description="Fructose-1-6-bisphosphatase class I N-terminal" evidence="25">
    <location>
        <begin position="367"/>
        <end position="547"/>
    </location>
</feature>
<accession>A0A1B0EZW6</accession>
<dbReference type="EC" id="3.1.3.11" evidence="8"/>
<feature type="domain" description="Fructose-1-6-bisphosphatase class 1 C-terminal" evidence="26">
    <location>
        <begin position="770"/>
        <end position="897"/>
    </location>
</feature>
<evidence type="ECO:0000256" key="17">
    <source>
        <dbReference type="ARBA" id="ARBA00023277"/>
    </source>
</evidence>
<dbReference type="VEuPathDB" id="VectorBase:LLONM1_001953"/>
<organism evidence="28 29">
    <name type="scientific">Lutzomyia longipalpis</name>
    <name type="common">Sand fly</name>
    <dbReference type="NCBI Taxonomy" id="7200"/>
    <lineage>
        <taxon>Eukaryota</taxon>
        <taxon>Metazoa</taxon>
        <taxon>Ecdysozoa</taxon>
        <taxon>Arthropoda</taxon>
        <taxon>Hexapoda</taxon>
        <taxon>Insecta</taxon>
        <taxon>Pterygota</taxon>
        <taxon>Neoptera</taxon>
        <taxon>Endopterygota</taxon>
        <taxon>Diptera</taxon>
        <taxon>Nematocera</taxon>
        <taxon>Psychodoidea</taxon>
        <taxon>Psychodidae</taxon>
        <taxon>Lutzomyia</taxon>
        <taxon>Lutzomyia</taxon>
    </lineage>
</organism>
<keyword evidence="17 24" id="KW-0119">Carbohydrate metabolism</keyword>
<evidence type="ECO:0000313" key="28">
    <source>
        <dbReference type="EnsemblMetazoa" id="LLOJ008540-PA"/>
    </source>
</evidence>
<evidence type="ECO:0000256" key="11">
    <source>
        <dbReference type="ARBA" id="ARBA00022723"/>
    </source>
</evidence>
<evidence type="ECO:0000256" key="24">
    <source>
        <dbReference type="RuleBase" id="RU000508"/>
    </source>
</evidence>
<dbReference type="GO" id="GO:0005634">
    <property type="term" value="C:nucleus"/>
    <property type="evidence" value="ECO:0007669"/>
    <property type="project" value="UniProtKB-SubCell"/>
</dbReference>
<dbReference type="PANTHER" id="PTHR11556">
    <property type="entry name" value="FRUCTOSE-1,6-BISPHOSPHATASE-RELATED"/>
    <property type="match status" value="1"/>
</dbReference>
<dbReference type="PROSITE" id="PS00124">
    <property type="entry name" value="FBPASE"/>
    <property type="match status" value="3"/>
</dbReference>
<dbReference type="EMBL" id="AJWK01028946">
    <property type="status" value="NOT_ANNOTATED_CDS"/>
    <property type="molecule type" value="Genomic_DNA"/>
</dbReference>
<dbReference type="EnsemblMetazoa" id="LLOJ008540-RA">
    <property type="protein sequence ID" value="LLOJ008540-PA"/>
    <property type="gene ID" value="LLOJ008540"/>
</dbReference>
<dbReference type="InterPro" id="IPR044015">
    <property type="entry name" value="FBPase_C_dom"/>
</dbReference>
<keyword evidence="13" id="KW-0106">Calcium</keyword>
<dbReference type="PANTHER" id="PTHR11556:SF1">
    <property type="entry name" value="FRUCTOSE-BISPHOSPHATASE"/>
    <property type="match status" value="1"/>
</dbReference>
<dbReference type="Pfam" id="PF18913">
    <property type="entry name" value="FBPase_C"/>
    <property type="match status" value="2"/>
</dbReference>
<dbReference type="GO" id="GO:0005829">
    <property type="term" value="C:cytosol"/>
    <property type="evidence" value="ECO:0007669"/>
    <property type="project" value="TreeGrafter"/>
</dbReference>
<reference evidence="29" key="1">
    <citation type="submission" date="2012-05" db="EMBL/GenBank/DDBJ databases">
        <title>Whole Genome Assembly of Lutzomyia longipalpis.</title>
        <authorList>
            <person name="Richards S."/>
            <person name="Qu C."/>
            <person name="Dillon R."/>
            <person name="Worley K."/>
            <person name="Scherer S."/>
            <person name="Batterton M."/>
            <person name="Taylor A."/>
            <person name="Hawes A."/>
            <person name="Hernandez B."/>
            <person name="Kovar C."/>
            <person name="Mandapat C."/>
            <person name="Pham C."/>
            <person name="Qu C."/>
            <person name="Jing C."/>
            <person name="Bess C."/>
            <person name="Bandaranaike D."/>
            <person name="Ngo D."/>
            <person name="Ongeri F."/>
            <person name="Arias F."/>
            <person name="Lara F."/>
            <person name="Weissenberger G."/>
            <person name="Kamau G."/>
            <person name="Han H."/>
            <person name="Shen H."/>
            <person name="Dinh H."/>
            <person name="Khalil I."/>
            <person name="Jones J."/>
            <person name="Shafer J."/>
            <person name="Jayaseelan J."/>
            <person name="Quiroz J."/>
            <person name="Blankenburg K."/>
            <person name="Nguyen L."/>
            <person name="Jackson L."/>
            <person name="Francisco L."/>
            <person name="Tang L.-Y."/>
            <person name="Pu L.-L."/>
            <person name="Perales L."/>
            <person name="Lorensuhewa L."/>
            <person name="Munidasa M."/>
            <person name="Coyle M."/>
            <person name="Taylor M."/>
            <person name="Puazo M."/>
            <person name="Firestine M."/>
            <person name="Scheel M."/>
            <person name="Javaid M."/>
            <person name="Wang M."/>
            <person name="Li M."/>
            <person name="Tabassum N."/>
            <person name="Saada N."/>
            <person name="Osuji N."/>
            <person name="Aqrawi P."/>
            <person name="Fu Q."/>
            <person name="Thornton R."/>
            <person name="Raj R."/>
            <person name="Goodspeed R."/>
            <person name="Mata R."/>
            <person name="Najjar R."/>
            <person name="Gubbala S."/>
            <person name="Lee S."/>
            <person name="Denson S."/>
            <person name="Patil S."/>
            <person name="Macmil S."/>
            <person name="Qi S."/>
            <person name="Matskevitch T."/>
            <person name="Palculict T."/>
            <person name="Mathew T."/>
            <person name="Vee V."/>
            <person name="Velamala V."/>
            <person name="Korchina V."/>
            <person name="Cai W."/>
            <person name="Liu W."/>
            <person name="Dai W."/>
            <person name="Zou X."/>
            <person name="Zhu Y."/>
            <person name="Zhang Y."/>
            <person name="Wu Y.-Q."/>
            <person name="Xin Y."/>
            <person name="Nazarath L."/>
            <person name="Kovar C."/>
            <person name="Han Y."/>
            <person name="Muzny D."/>
            <person name="Gibbs R."/>
        </authorList>
    </citation>
    <scope>NUCLEOTIDE SEQUENCE [LARGE SCALE GENOMIC DNA]</scope>
    <source>
        <strain evidence="29">Jacobina</strain>
    </source>
</reference>
<comment type="subcellular location">
    <subcellularLocation>
        <location evidence="5">Cell junction</location>
    </subcellularLocation>
    <subcellularLocation>
        <location evidence="4">Cytoplasm</location>
        <location evidence="4">Myofibril</location>
        <location evidence="4">Sarcomere</location>
        <location evidence="4">Z line</location>
    </subcellularLocation>
    <subcellularLocation>
        <location evidence="3">Nucleus</location>
    </subcellularLocation>
</comment>
<evidence type="ECO:0000256" key="4">
    <source>
        <dbReference type="ARBA" id="ARBA00004216"/>
    </source>
</evidence>
<dbReference type="UniPathway" id="UPA00138"/>
<dbReference type="GO" id="GO:0030388">
    <property type="term" value="P:fructose 1,6-bisphosphate metabolic process"/>
    <property type="evidence" value="ECO:0007669"/>
    <property type="project" value="TreeGrafter"/>
</dbReference>
<evidence type="ECO:0000256" key="5">
    <source>
        <dbReference type="ARBA" id="ARBA00004282"/>
    </source>
</evidence>
<dbReference type="CDD" id="cd00354">
    <property type="entry name" value="FBPase"/>
    <property type="match status" value="3"/>
</dbReference>
<dbReference type="FunFam" id="3.30.540.10:FF:000005">
    <property type="entry name" value="Fructose-1,6-bisphosphatase isozyme 2"/>
    <property type="match status" value="2"/>
</dbReference>
<dbReference type="PRINTS" id="PR00115">
    <property type="entry name" value="F16BPHPHTASE"/>
</dbReference>
<dbReference type="InterPro" id="IPR000146">
    <property type="entry name" value="FBPase_class-1"/>
</dbReference>
<name>A0A1B0EZW6_LUTLO</name>
<dbReference type="GO" id="GO:0046872">
    <property type="term" value="F:metal ion binding"/>
    <property type="evidence" value="ECO:0007669"/>
    <property type="project" value="UniProtKB-KW"/>
</dbReference>
<comment type="pathway">
    <text evidence="6">Carbohydrate biosynthesis; gluconeogenesis.</text>
</comment>
<keyword evidence="16" id="KW-0539">Nucleus</keyword>
<keyword evidence="12 24" id="KW-0378">Hydrolase</keyword>
<keyword evidence="29" id="KW-1185">Reference proteome</keyword>
<evidence type="ECO:0000256" key="10">
    <source>
        <dbReference type="ARBA" id="ARBA00022553"/>
    </source>
</evidence>
<keyword evidence="9" id="KW-0963">Cytoplasm</keyword>
<dbReference type="FunFam" id="3.40.190.80:FF:000001">
    <property type="entry name" value="Fructose-1,6-bisphosphatase class 1"/>
    <property type="match status" value="3"/>
</dbReference>
<dbReference type="NCBIfam" id="NF006778">
    <property type="entry name" value="PRK09293.1-1"/>
    <property type="match status" value="2"/>
</dbReference>
<dbReference type="InterPro" id="IPR033391">
    <property type="entry name" value="FBPase_N"/>
</dbReference>
<comment type="similarity">
    <text evidence="7 24">Belongs to the FBPase class 1 family.</text>
</comment>
<evidence type="ECO:0000256" key="14">
    <source>
        <dbReference type="ARBA" id="ARBA00022842"/>
    </source>
</evidence>
<keyword evidence="14" id="KW-0460">Magnesium</keyword>
<evidence type="ECO:0000256" key="3">
    <source>
        <dbReference type="ARBA" id="ARBA00004123"/>
    </source>
</evidence>
<evidence type="ECO:0000256" key="1">
    <source>
        <dbReference type="ARBA" id="ARBA00001273"/>
    </source>
</evidence>
<feature type="domain" description="Fructose-1-6-bisphosphatase class I N-terminal" evidence="25">
    <location>
        <begin position="56"/>
        <end position="243"/>
    </location>
</feature>